<reference evidence="4 5" key="1">
    <citation type="submission" date="2020-08" db="EMBL/GenBank/DDBJ databases">
        <title>Genomic Encyclopedia of Type Strains, Phase IV (KMG-IV): sequencing the most valuable type-strain genomes for metagenomic binning, comparative biology and taxonomic classification.</title>
        <authorList>
            <person name="Goeker M."/>
        </authorList>
    </citation>
    <scope>NUCLEOTIDE SEQUENCE [LARGE SCALE GENOMIC DNA]</scope>
    <source>
        <strain evidence="4 5">DSM 16268</strain>
    </source>
</reference>
<dbReference type="RefSeq" id="WP_183855496.1">
    <property type="nucleotide sequence ID" value="NZ_JACHOO010000004.1"/>
</dbReference>
<evidence type="ECO:0000259" key="3">
    <source>
        <dbReference type="Pfam" id="PF09990"/>
    </source>
</evidence>
<dbReference type="AlphaFoldDB" id="A0A7W9L1V6"/>
<keyword evidence="2" id="KW-0812">Transmembrane</keyword>
<keyword evidence="2" id="KW-1133">Transmembrane helix</keyword>
<dbReference type="Pfam" id="PF09990">
    <property type="entry name" value="DUF2231"/>
    <property type="match status" value="1"/>
</dbReference>
<dbReference type="Proteomes" id="UP000523821">
    <property type="component" value="Unassembled WGS sequence"/>
</dbReference>
<sequence length="179" mass="18587">MGRSYPNGSGSAAALFGHPLHPLIVPIPIGAFALAFVSDLFGITTGGPLWAGISFFLLAAGLIGGLLAAVFGIVEMMGVRRARTMGIGWAHGAVNVLMLAVAFFSLLLRREGWGTDNPPVLMPHVISSGVAFLLLLVAGWLGGELSYRHGVGVSEAVGSDREDGDLELTPAGRPDIGKR</sequence>
<evidence type="ECO:0000256" key="2">
    <source>
        <dbReference type="SAM" id="Phobius"/>
    </source>
</evidence>
<keyword evidence="2" id="KW-0472">Membrane</keyword>
<feature type="transmembrane region" description="Helical" evidence="2">
    <location>
        <begin position="49"/>
        <end position="74"/>
    </location>
</feature>
<keyword evidence="5" id="KW-1185">Reference proteome</keyword>
<accession>A0A7W9L1V6</accession>
<feature type="region of interest" description="Disordered" evidence="1">
    <location>
        <begin position="158"/>
        <end position="179"/>
    </location>
</feature>
<gene>
    <name evidence="4" type="ORF">GGQ63_002116</name>
</gene>
<dbReference type="InterPro" id="IPR019251">
    <property type="entry name" value="DUF2231_TM"/>
</dbReference>
<evidence type="ECO:0000256" key="1">
    <source>
        <dbReference type="SAM" id="MobiDB-lite"/>
    </source>
</evidence>
<evidence type="ECO:0000313" key="4">
    <source>
        <dbReference type="EMBL" id="MBB5753050.1"/>
    </source>
</evidence>
<comment type="caution">
    <text evidence="4">The sequence shown here is derived from an EMBL/GenBank/DDBJ whole genome shotgun (WGS) entry which is preliminary data.</text>
</comment>
<organism evidence="4 5">
    <name type="scientific">Prosthecomicrobium pneumaticum</name>
    <dbReference type="NCBI Taxonomy" id="81895"/>
    <lineage>
        <taxon>Bacteria</taxon>
        <taxon>Pseudomonadati</taxon>
        <taxon>Pseudomonadota</taxon>
        <taxon>Alphaproteobacteria</taxon>
        <taxon>Hyphomicrobiales</taxon>
        <taxon>Kaistiaceae</taxon>
        <taxon>Prosthecomicrobium</taxon>
    </lineage>
</organism>
<protein>
    <submittedName>
        <fullName evidence="4">Putative membrane protein</fullName>
    </submittedName>
</protein>
<feature type="transmembrane region" description="Helical" evidence="2">
    <location>
        <begin position="120"/>
        <end position="141"/>
    </location>
</feature>
<proteinExistence type="predicted"/>
<feature type="transmembrane region" description="Helical" evidence="2">
    <location>
        <begin position="86"/>
        <end position="108"/>
    </location>
</feature>
<feature type="transmembrane region" description="Helical" evidence="2">
    <location>
        <begin position="12"/>
        <end position="37"/>
    </location>
</feature>
<dbReference type="EMBL" id="JACHOO010000004">
    <property type="protein sequence ID" value="MBB5753050.1"/>
    <property type="molecule type" value="Genomic_DNA"/>
</dbReference>
<feature type="domain" description="DUF2231" evidence="3">
    <location>
        <begin position="17"/>
        <end position="154"/>
    </location>
</feature>
<evidence type="ECO:0000313" key="5">
    <source>
        <dbReference type="Proteomes" id="UP000523821"/>
    </source>
</evidence>
<name>A0A7W9L1V6_9HYPH</name>